<evidence type="ECO:0000256" key="5">
    <source>
        <dbReference type="PROSITE-ProRule" id="PRU10007"/>
    </source>
</evidence>
<gene>
    <name evidence="8" type="ORF">yc1106_07024</name>
</gene>
<dbReference type="PROSITE" id="PS00687">
    <property type="entry name" value="ALDEHYDE_DEHYDR_GLU"/>
    <property type="match status" value="1"/>
</dbReference>
<sequence length="496" mass="54068">MSTKFDLNRYPIPNKLFIHGKWVDSKGGKIREFTSIVSGQSICKETNGDVKDVQWANAEDVDAAVESATKGLEAWQATSKVQKKSLLLNFAKLVREHTDELNWLESILVGKASGFGRFELNAVFNTIEYYATLMDKFPGETASFDDKTLKYTYPQPYGVCAAILPFNGPLMCAGMKLSPALAAGNVIILKTSDTNPFSCLRLAELAIEAGIPPGVVNCITGHVESGHALSSHMKIRKISFTGGIAVGKQVQIAAAKSNLKSVTLELGGKSPVIVFPDADLDKAAQMCTYFLTLNGQGGALPTRAYIHESIFDDVLSRVKAVAQSYHENMRSDPLLEKTFSMPLFHARQRDIVRSYIEMSKKEATMIVDGCPEDPSDPYIGPTIFTNPLPTAKILREEIFGPVLVICAFNDTEKVIELANDSEYGLGAFVCTKDIGIALQLANRLEAGSVGINSMPVSNDIPFGGWKQSGQNAENGLEGYRDWFQLKTVVMEASLNG</sequence>
<dbReference type="FunFam" id="3.40.605.10:FF:000007">
    <property type="entry name" value="NAD/NADP-dependent betaine aldehyde dehydrogenase"/>
    <property type="match status" value="1"/>
</dbReference>
<dbReference type="Pfam" id="PF00171">
    <property type="entry name" value="Aldedh"/>
    <property type="match status" value="1"/>
</dbReference>
<dbReference type="Proteomes" id="UP001056012">
    <property type="component" value="Chromosome 5"/>
</dbReference>
<evidence type="ECO:0000259" key="7">
    <source>
        <dbReference type="Pfam" id="PF00171"/>
    </source>
</evidence>
<keyword evidence="2 6" id="KW-0560">Oxidoreductase</keyword>
<evidence type="ECO:0000256" key="4">
    <source>
        <dbReference type="ARBA" id="ARBA00049194"/>
    </source>
</evidence>
<evidence type="ECO:0000313" key="8">
    <source>
        <dbReference type="EMBL" id="USP79750.1"/>
    </source>
</evidence>
<dbReference type="AlphaFoldDB" id="A0A9Q9DV79"/>
<evidence type="ECO:0000256" key="1">
    <source>
        <dbReference type="ARBA" id="ARBA00009986"/>
    </source>
</evidence>
<dbReference type="GO" id="GO:0004029">
    <property type="term" value="F:aldehyde dehydrogenase (NAD+) activity"/>
    <property type="evidence" value="ECO:0007669"/>
    <property type="project" value="UniProtKB-EC"/>
</dbReference>
<dbReference type="OrthoDB" id="310895at2759"/>
<organism evidence="8 9">
    <name type="scientific">Curvularia clavata</name>
    <dbReference type="NCBI Taxonomy" id="95742"/>
    <lineage>
        <taxon>Eukaryota</taxon>
        <taxon>Fungi</taxon>
        <taxon>Dikarya</taxon>
        <taxon>Ascomycota</taxon>
        <taxon>Pezizomycotina</taxon>
        <taxon>Dothideomycetes</taxon>
        <taxon>Pleosporomycetidae</taxon>
        <taxon>Pleosporales</taxon>
        <taxon>Pleosporineae</taxon>
        <taxon>Pleosporaceae</taxon>
        <taxon>Curvularia</taxon>
    </lineage>
</organism>
<accession>A0A9Q9DV79</accession>
<proteinExistence type="inferred from homology"/>
<comment type="similarity">
    <text evidence="1 6">Belongs to the aldehyde dehydrogenase family.</text>
</comment>
<dbReference type="EMBL" id="CP089278">
    <property type="protein sequence ID" value="USP79750.1"/>
    <property type="molecule type" value="Genomic_DNA"/>
</dbReference>
<evidence type="ECO:0000313" key="9">
    <source>
        <dbReference type="Proteomes" id="UP001056012"/>
    </source>
</evidence>
<dbReference type="InterPro" id="IPR016162">
    <property type="entry name" value="Ald_DH_N"/>
</dbReference>
<feature type="active site" evidence="5">
    <location>
        <position position="265"/>
    </location>
</feature>
<dbReference type="EC" id="1.2.1.3" evidence="3"/>
<feature type="domain" description="Aldehyde dehydrogenase" evidence="7">
    <location>
        <begin position="41"/>
        <end position="488"/>
    </location>
</feature>
<dbReference type="SUPFAM" id="SSF53720">
    <property type="entry name" value="ALDH-like"/>
    <property type="match status" value="1"/>
</dbReference>
<dbReference type="InterPro" id="IPR016161">
    <property type="entry name" value="Ald_DH/histidinol_DH"/>
</dbReference>
<dbReference type="VEuPathDB" id="FungiDB:yc1106_07024"/>
<evidence type="ECO:0000256" key="3">
    <source>
        <dbReference type="ARBA" id="ARBA00024226"/>
    </source>
</evidence>
<comment type="catalytic activity">
    <reaction evidence="4">
        <text>an aldehyde + NAD(+) + H2O = a carboxylate + NADH + 2 H(+)</text>
        <dbReference type="Rhea" id="RHEA:16185"/>
        <dbReference type="ChEBI" id="CHEBI:15377"/>
        <dbReference type="ChEBI" id="CHEBI:15378"/>
        <dbReference type="ChEBI" id="CHEBI:17478"/>
        <dbReference type="ChEBI" id="CHEBI:29067"/>
        <dbReference type="ChEBI" id="CHEBI:57540"/>
        <dbReference type="ChEBI" id="CHEBI:57945"/>
        <dbReference type="EC" id="1.2.1.3"/>
    </reaction>
</comment>
<keyword evidence="9" id="KW-1185">Reference proteome</keyword>
<reference evidence="8" key="1">
    <citation type="submission" date="2021-12" db="EMBL/GenBank/DDBJ databases">
        <title>Curvularia clavata genome.</title>
        <authorList>
            <person name="Cao Y."/>
        </authorList>
    </citation>
    <scope>NUCLEOTIDE SEQUENCE</scope>
    <source>
        <strain evidence="8">Yc1106</strain>
    </source>
</reference>
<evidence type="ECO:0000256" key="2">
    <source>
        <dbReference type="ARBA" id="ARBA00023002"/>
    </source>
</evidence>
<dbReference type="InterPro" id="IPR029510">
    <property type="entry name" value="Ald_DH_CS_GLU"/>
</dbReference>
<dbReference type="Gene3D" id="3.40.605.10">
    <property type="entry name" value="Aldehyde Dehydrogenase, Chain A, domain 1"/>
    <property type="match status" value="1"/>
</dbReference>
<dbReference type="InterPro" id="IPR016163">
    <property type="entry name" value="Ald_DH_C"/>
</dbReference>
<dbReference type="InterPro" id="IPR015590">
    <property type="entry name" value="Aldehyde_DH_dom"/>
</dbReference>
<protein>
    <recommendedName>
        <fullName evidence="3">aldehyde dehydrogenase (NAD(+))</fullName>
        <ecNumber evidence="3">1.2.1.3</ecNumber>
    </recommendedName>
</protein>
<evidence type="ECO:0000256" key="6">
    <source>
        <dbReference type="RuleBase" id="RU003345"/>
    </source>
</evidence>
<dbReference type="Gene3D" id="3.40.309.10">
    <property type="entry name" value="Aldehyde Dehydrogenase, Chain A, domain 2"/>
    <property type="match status" value="1"/>
</dbReference>
<dbReference type="PANTHER" id="PTHR11699">
    <property type="entry name" value="ALDEHYDE DEHYDROGENASE-RELATED"/>
    <property type="match status" value="1"/>
</dbReference>
<name>A0A9Q9DV79_CURCL</name>